<name>A0ABU2NHE5_9PSEU</name>
<dbReference type="Proteomes" id="UP001183202">
    <property type="component" value="Unassembled WGS sequence"/>
</dbReference>
<organism evidence="1 2">
    <name type="scientific">Pseudonocardia charpentierae</name>
    <dbReference type="NCBI Taxonomy" id="3075545"/>
    <lineage>
        <taxon>Bacteria</taxon>
        <taxon>Bacillati</taxon>
        <taxon>Actinomycetota</taxon>
        <taxon>Actinomycetes</taxon>
        <taxon>Pseudonocardiales</taxon>
        <taxon>Pseudonocardiaceae</taxon>
        <taxon>Pseudonocardia</taxon>
    </lineage>
</organism>
<gene>
    <name evidence="1" type="ORF">RM445_25610</name>
</gene>
<comment type="caution">
    <text evidence="1">The sequence shown here is derived from an EMBL/GenBank/DDBJ whole genome shotgun (WGS) entry which is preliminary data.</text>
</comment>
<proteinExistence type="predicted"/>
<sequence>MEVTESLLARVPVGNLRVPRAEFGALWIEAERLNDEQTGSPDADWYPAAVAVTCRWLAGAMAQDGTGRRTLAPSPVTRRRVRAYEELIEAEYLAAEQLDVRRPDLVEHRPGWCEGIRATLRWAWRRAGPRPMAVIVAR</sequence>
<reference evidence="2" key="1">
    <citation type="submission" date="2023-07" db="EMBL/GenBank/DDBJ databases">
        <title>30 novel species of actinomycetes from the DSMZ collection.</title>
        <authorList>
            <person name="Nouioui I."/>
        </authorList>
    </citation>
    <scope>NUCLEOTIDE SEQUENCE [LARGE SCALE GENOMIC DNA]</scope>
    <source>
        <strain evidence="2">DSM 45834</strain>
    </source>
</reference>
<keyword evidence="2" id="KW-1185">Reference proteome</keyword>
<evidence type="ECO:0000313" key="1">
    <source>
        <dbReference type="EMBL" id="MDT0352903.1"/>
    </source>
</evidence>
<evidence type="ECO:0000313" key="2">
    <source>
        <dbReference type="Proteomes" id="UP001183202"/>
    </source>
</evidence>
<accession>A0ABU2NHE5</accession>
<dbReference type="RefSeq" id="WP_311559413.1">
    <property type="nucleotide sequence ID" value="NZ_JAVREJ010000023.1"/>
</dbReference>
<protein>
    <submittedName>
        <fullName evidence="1">Uncharacterized protein</fullName>
    </submittedName>
</protein>
<dbReference type="EMBL" id="JAVREJ010000023">
    <property type="protein sequence ID" value="MDT0352903.1"/>
    <property type="molecule type" value="Genomic_DNA"/>
</dbReference>